<evidence type="ECO:0000256" key="1">
    <source>
        <dbReference type="SAM" id="Coils"/>
    </source>
</evidence>
<dbReference type="AlphaFoldDB" id="M9MFP5"/>
<evidence type="ECO:0000313" key="3">
    <source>
        <dbReference type="Proteomes" id="UP000011976"/>
    </source>
</evidence>
<keyword evidence="1" id="KW-0175">Coiled coil</keyword>
<organism evidence="2 3">
    <name type="scientific">Pseudozyma antarctica (strain T-34)</name>
    <name type="common">Yeast</name>
    <name type="synonym">Candida antarctica</name>
    <dbReference type="NCBI Taxonomy" id="1151754"/>
    <lineage>
        <taxon>Eukaryota</taxon>
        <taxon>Fungi</taxon>
        <taxon>Dikarya</taxon>
        <taxon>Basidiomycota</taxon>
        <taxon>Ustilaginomycotina</taxon>
        <taxon>Ustilaginomycetes</taxon>
        <taxon>Ustilaginales</taxon>
        <taxon>Ustilaginaceae</taxon>
        <taxon>Moesziomyces</taxon>
    </lineage>
</organism>
<protein>
    <submittedName>
        <fullName evidence="2">Uncharacterized protein</fullName>
    </submittedName>
</protein>
<dbReference type="Proteomes" id="UP000011976">
    <property type="component" value="Unassembled WGS sequence"/>
</dbReference>
<accession>M9MFP5</accession>
<name>M9MFP5_PSEA3</name>
<evidence type="ECO:0000313" key="2">
    <source>
        <dbReference type="EMBL" id="GAC76378.1"/>
    </source>
</evidence>
<sequence length="270" mass="30149">MPQDLSRTTLQERAHLWARTLGLLGRLVFEGKPSYFGNGAVREHLVLDDHMDTSSSKQFVQAETAGYLVLELSYQLVTPELELHDLDRTGHLTLVRPFLHLCIRPDGMLKAAGAGTSIIVSLEYSRPAFLRKGLMDPVEVTLIQLPVHQLPGALQAELKKVFYHNSLTSSGCLQGYLRYGKKPAVEEHSRFRSARARDLSSVSLGTLCLPSSRLQGMLQGAQKQAEQLLRQLRQLCHLPEDAKCTVDLKHIKDDHDNTLLGFNLAWAAFS</sequence>
<feature type="coiled-coil region" evidence="1">
    <location>
        <begin position="211"/>
        <end position="238"/>
    </location>
</feature>
<proteinExistence type="predicted"/>
<reference evidence="3" key="1">
    <citation type="journal article" date="2013" name="Genome Announc.">
        <title>Genome sequence of the basidiomycetous yeast Pseudozyma antarctica T-34, a producer of the glycolipid biosurfactants mannosylerythritol lipids.</title>
        <authorList>
            <person name="Morita T."/>
            <person name="Koike H."/>
            <person name="Koyama Y."/>
            <person name="Hagiwara H."/>
            <person name="Ito E."/>
            <person name="Fukuoka T."/>
            <person name="Imura T."/>
            <person name="Machida M."/>
            <person name="Kitamoto D."/>
        </authorList>
    </citation>
    <scope>NUCLEOTIDE SEQUENCE [LARGE SCALE GENOMIC DNA]</scope>
    <source>
        <strain evidence="3">T-34</strain>
    </source>
</reference>
<dbReference type="EMBL" id="DF196787">
    <property type="protein sequence ID" value="GAC76378.1"/>
    <property type="molecule type" value="Genomic_DNA"/>
</dbReference>
<gene>
    <name evidence="2" type="ORF">PANT_21c00003</name>
</gene>
<dbReference type="STRING" id="1151754.M9MFP5"/>